<evidence type="ECO:0000313" key="1">
    <source>
        <dbReference type="EMBL" id="DAE20023.1"/>
    </source>
</evidence>
<reference evidence="1" key="1">
    <citation type="journal article" date="2021" name="Proc. Natl. Acad. Sci. U.S.A.">
        <title>A Catalog of Tens of Thousands of Viruses from Human Metagenomes Reveals Hidden Associations with Chronic Diseases.</title>
        <authorList>
            <person name="Tisza M.J."/>
            <person name="Buck C.B."/>
        </authorList>
    </citation>
    <scope>NUCLEOTIDE SEQUENCE</scope>
    <source>
        <strain evidence="1">CtYsL76</strain>
    </source>
</reference>
<sequence>MDDGSHSVCRRKTTGKIMSHSFHFYTYTNKEDTQNIIDYFYETYNIKFYPIKQIMKDNSIKYYLKCKTREGRKFCDLIRPYILPQFAYKILNVGE</sequence>
<organism evidence="1">
    <name type="scientific">CrAss-like virus sp. ctYsL76</name>
    <dbReference type="NCBI Taxonomy" id="2826826"/>
    <lineage>
        <taxon>Viruses</taxon>
        <taxon>Duplodnaviria</taxon>
        <taxon>Heunggongvirae</taxon>
        <taxon>Uroviricota</taxon>
        <taxon>Caudoviricetes</taxon>
        <taxon>Crassvirales</taxon>
    </lineage>
</organism>
<protein>
    <submittedName>
        <fullName evidence="1">INTRON-ENCODED ENDONUCLEASE I-SCEI</fullName>
    </submittedName>
</protein>
<keyword evidence="1" id="KW-0378">Hydrolase</keyword>
<name>A0A8S5QL90_9CAUD</name>
<keyword evidence="1" id="KW-0255">Endonuclease</keyword>
<keyword evidence="1" id="KW-0540">Nuclease</keyword>
<accession>A0A8S5QL90</accession>
<dbReference type="SUPFAM" id="SSF55608">
    <property type="entry name" value="Homing endonucleases"/>
    <property type="match status" value="1"/>
</dbReference>
<dbReference type="Gene3D" id="3.10.28.10">
    <property type="entry name" value="Homing endonucleases"/>
    <property type="match status" value="1"/>
</dbReference>
<dbReference type="InterPro" id="IPR027434">
    <property type="entry name" value="Homing_endonucl"/>
</dbReference>
<dbReference type="EMBL" id="BK015689">
    <property type="protein sequence ID" value="DAE20023.1"/>
    <property type="molecule type" value="Genomic_DNA"/>
</dbReference>
<proteinExistence type="predicted"/>
<dbReference type="GO" id="GO:0004519">
    <property type="term" value="F:endonuclease activity"/>
    <property type="evidence" value="ECO:0007669"/>
    <property type="project" value="UniProtKB-KW"/>
</dbReference>